<evidence type="ECO:0000256" key="16">
    <source>
        <dbReference type="PIRSR" id="PIRSR000114-3"/>
    </source>
</evidence>
<evidence type="ECO:0000256" key="13">
    <source>
        <dbReference type="HAMAP-Rule" id="MF_00394"/>
    </source>
</evidence>
<dbReference type="Pfam" id="PF01210">
    <property type="entry name" value="NAD_Gly3P_dh_N"/>
    <property type="match status" value="1"/>
</dbReference>
<dbReference type="NCBIfam" id="NF000940">
    <property type="entry name" value="PRK00094.1-2"/>
    <property type="match status" value="1"/>
</dbReference>
<dbReference type="GO" id="GO:0005975">
    <property type="term" value="P:carbohydrate metabolic process"/>
    <property type="evidence" value="ECO:0007669"/>
    <property type="project" value="InterPro"/>
</dbReference>
<keyword evidence="13" id="KW-0547">Nucleotide-binding</keyword>
<feature type="binding site" evidence="16">
    <location>
        <begin position="8"/>
        <end position="13"/>
    </location>
    <ligand>
        <name>NAD(+)</name>
        <dbReference type="ChEBI" id="CHEBI:57540"/>
    </ligand>
</feature>
<dbReference type="HAMAP" id="MF_00394">
    <property type="entry name" value="NAD_Glyc3P_dehydrog"/>
    <property type="match status" value="1"/>
</dbReference>
<comment type="caution">
    <text evidence="20">The sequence shown here is derived from an EMBL/GenBank/DDBJ whole genome shotgun (WGS) entry which is preliminary data.</text>
</comment>
<keyword evidence="13" id="KW-0963">Cytoplasm</keyword>
<evidence type="ECO:0000256" key="8">
    <source>
        <dbReference type="ARBA" id="ARBA00023264"/>
    </source>
</evidence>
<sequence>MSTIAVLGSGSWGTALSLVLADNQHDVKLWGRSKEQIDTINNERKNSRYLPDVSLPENIIAFSRLEEALEGVDAVLIVVPTKALRDVLKSVNDCLNQPVLIIHASKGIEPETHLRISQIIEEEILEENRSGVVALSGPSHAEEVCLRQPTTVTASSNDMPMAEKVQDLFMNRHFRVYTNPDLLGVEIGGALKNIIAIGTGLTSGLGFGDNAKAALMTRGLAEITRLGLKQGASPLTFAGLSGLGDLIVTCTSVHSRNWRAGHMLGKGKSVDEVEREMGMVVEGIRTTKAAFQLAEQLGVDMPITTELYKVLFHGKPVEEAVSELMGRVKKHEVEDLNLGDGDPLNELEP</sequence>
<dbReference type="GO" id="GO:0008654">
    <property type="term" value="P:phospholipid biosynthetic process"/>
    <property type="evidence" value="ECO:0007669"/>
    <property type="project" value="UniProtKB-KW"/>
</dbReference>
<comment type="subcellular location">
    <subcellularLocation>
        <location evidence="13">Cytoplasm</location>
    </subcellularLocation>
</comment>
<dbReference type="GO" id="GO:0005829">
    <property type="term" value="C:cytosol"/>
    <property type="evidence" value="ECO:0007669"/>
    <property type="project" value="TreeGrafter"/>
</dbReference>
<feature type="binding site" evidence="15">
    <location>
        <begin position="256"/>
        <end position="257"/>
    </location>
    <ligand>
        <name>substrate</name>
    </ligand>
</feature>
<dbReference type="GO" id="GO:0006650">
    <property type="term" value="P:glycerophospholipid metabolic process"/>
    <property type="evidence" value="ECO:0007669"/>
    <property type="project" value="UniProtKB-UniRule"/>
</dbReference>
<feature type="binding site" evidence="13">
    <location>
        <position position="137"/>
    </location>
    <ligand>
        <name>sn-glycerol 3-phosphate</name>
        <dbReference type="ChEBI" id="CHEBI:57597"/>
    </ligand>
</feature>
<keyword evidence="3 13" id="KW-0521">NADP</keyword>
<dbReference type="SUPFAM" id="SSF51735">
    <property type="entry name" value="NAD(P)-binding Rossmann-fold domains"/>
    <property type="match status" value="1"/>
</dbReference>
<keyword evidence="5 13" id="KW-0520">NAD</keyword>
<comment type="similarity">
    <text evidence="1 13 17">Belongs to the NAD-dependent glycerol-3-phosphate dehydrogenase family.</text>
</comment>
<feature type="binding site" evidence="13">
    <location>
        <position position="12"/>
    </location>
    <ligand>
        <name>NADPH</name>
        <dbReference type="ChEBI" id="CHEBI:57783"/>
    </ligand>
</feature>
<dbReference type="GO" id="GO:0051287">
    <property type="term" value="F:NAD binding"/>
    <property type="evidence" value="ECO:0007669"/>
    <property type="project" value="InterPro"/>
</dbReference>
<dbReference type="EMBL" id="JABXYM010000001">
    <property type="protein sequence ID" value="MCR6096531.1"/>
    <property type="molecule type" value="Genomic_DNA"/>
</dbReference>
<feature type="binding site" evidence="13">
    <location>
        <position position="256"/>
    </location>
    <ligand>
        <name>NADPH</name>
        <dbReference type="ChEBI" id="CHEBI:57783"/>
    </ligand>
</feature>
<dbReference type="OrthoDB" id="9812273at2"/>
<feature type="binding site" evidence="13">
    <location>
        <position position="106"/>
    </location>
    <ligand>
        <name>sn-glycerol 3-phosphate</name>
        <dbReference type="ChEBI" id="CHEBI:57597"/>
    </ligand>
</feature>
<dbReference type="EC" id="1.1.1.94" evidence="10 13"/>
<dbReference type="PIRSF" id="PIRSF000114">
    <property type="entry name" value="Glycerol-3-P_dh"/>
    <property type="match status" value="1"/>
</dbReference>
<gene>
    <name evidence="13" type="primary">gpsA</name>
    <name evidence="20" type="ORF">HXA33_08185</name>
</gene>
<comment type="caution">
    <text evidence="13">Lacks conserved residue(s) required for the propagation of feature annotation.</text>
</comment>
<dbReference type="InterPro" id="IPR036291">
    <property type="entry name" value="NAD(P)-bd_dom_sf"/>
</dbReference>
<feature type="domain" description="Glycerol-3-phosphate dehydrogenase NAD-dependent C-terminal" evidence="19">
    <location>
        <begin position="181"/>
        <end position="321"/>
    </location>
</feature>
<comment type="catalytic activity">
    <reaction evidence="13">
        <text>sn-glycerol 3-phosphate + NAD(+) = dihydroxyacetone phosphate + NADH + H(+)</text>
        <dbReference type="Rhea" id="RHEA:11092"/>
        <dbReference type="ChEBI" id="CHEBI:15378"/>
        <dbReference type="ChEBI" id="CHEBI:57540"/>
        <dbReference type="ChEBI" id="CHEBI:57597"/>
        <dbReference type="ChEBI" id="CHEBI:57642"/>
        <dbReference type="ChEBI" id="CHEBI:57945"/>
        <dbReference type="EC" id="1.1.1.94"/>
    </reaction>
</comment>
<dbReference type="Pfam" id="PF07479">
    <property type="entry name" value="NAD_Gly3P_dh_C"/>
    <property type="match status" value="1"/>
</dbReference>
<keyword evidence="8 13" id="KW-1208">Phospholipid metabolism</keyword>
<dbReference type="FunFam" id="1.10.1040.10:FF:000001">
    <property type="entry name" value="Glycerol-3-phosphate dehydrogenase [NAD(P)+]"/>
    <property type="match status" value="1"/>
</dbReference>
<feature type="binding site" evidence="13">
    <location>
        <position position="280"/>
    </location>
    <ligand>
        <name>NADPH</name>
        <dbReference type="ChEBI" id="CHEBI:57783"/>
    </ligand>
</feature>
<dbReference type="GO" id="GO:0046168">
    <property type="term" value="P:glycerol-3-phosphate catabolic process"/>
    <property type="evidence" value="ECO:0007669"/>
    <property type="project" value="InterPro"/>
</dbReference>
<dbReference type="FunFam" id="3.40.50.720:FF:000019">
    <property type="entry name" value="Glycerol-3-phosphate dehydrogenase [NAD(P)+]"/>
    <property type="match status" value="1"/>
</dbReference>
<reference evidence="20" key="1">
    <citation type="submission" date="2020-06" db="EMBL/GenBank/DDBJ databases">
        <title>Insight into the genomes of haloalkaliphilic bacilli from Kenyan soda lakes.</title>
        <authorList>
            <person name="Mwirichia R."/>
            <person name="Villamizar G.C."/>
            <person name="Poehlein A."/>
            <person name="Mugweru J."/>
            <person name="Kipnyargis A."/>
            <person name="Kiplimo D."/>
            <person name="Orwa P."/>
            <person name="Daniel R."/>
        </authorList>
    </citation>
    <scope>NUCLEOTIDE SEQUENCE</scope>
    <source>
        <strain evidence="20">B1096_S55</strain>
    </source>
</reference>
<evidence type="ECO:0000256" key="9">
    <source>
        <dbReference type="ARBA" id="ARBA00052716"/>
    </source>
</evidence>
<dbReference type="PROSITE" id="PS00957">
    <property type="entry name" value="NAD_G3PDH"/>
    <property type="match status" value="1"/>
</dbReference>
<dbReference type="NCBIfam" id="NF000941">
    <property type="entry name" value="PRK00094.1-3"/>
    <property type="match status" value="1"/>
</dbReference>
<dbReference type="SUPFAM" id="SSF48179">
    <property type="entry name" value="6-phosphogluconate dehydrogenase C-terminal domain-like"/>
    <property type="match status" value="1"/>
</dbReference>
<keyword evidence="6 13" id="KW-0443">Lipid metabolism</keyword>
<feature type="binding site" evidence="13">
    <location>
        <position position="32"/>
    </location>
    <ligand>
        <name>NADPH</name>
        <dbReference type="ChEBI" id="CHEBI:57783"/>
    </ligand>
</feature>
<evidence type="ECO:0000256" key="17">
    <source>
        <dbReference type="RuleBase" id="RU000437"/>
    </source>
</evidence>
<dbReference type="PANTHER" id="PTHR11728">
    <property type="entry name" value="GLYCEROL-3-PHOSPHATE DEHYDROGENASE"/>
    <property type="match status" value="1"/>
</dbReference>
<evidence type="ECO:0000256" key="4">
    <source>
        <dbReference type="ARBA" id="ARBA00023002"/>
    </source>
</evidence>
<feature type="binding site" evidence="13">
    <location>
        <position position="245"/>
    </location>
    <ligand>
        <name>sn-glycerol 3-phosphate</name>
        <dbReference type="ChEBI" id="CHEBI:57597"/>
    </ligand>
</feature>
<dbReference type="InterPro" id="IPR006109">
    <property type="entry name" value="G3P_DH_NAD-dep_C"/>
</dbReference>
<dbReference type="Gene3D" id="3.40.50.720">
    <property type="entry name" value="NAD(P)-binding Rossmann-like Domain"/>
    <property type="match status" value="1"/>
</dbReference>
<evidence type="ECO:0000313" key="21">
    <source>
        <dbReference type="Proteomes" id="UP001057753"/>
    </source>
</evidence>
<feature type="binding site" evidence="13">
    <location>
        <position position="139"/>
    </location>
    <ligand>
        <name>sn-glycerol 3-phosphate</name>
        <dbReference type="ChEBI" id="CHEBI:57597"/>
    </ligand>
</feature>
<feature type="binding site" evidence="13">
    <location>
        <position position="49"/>
    </location>
    <ligand>
        <name>NADPH</name>
        <dbReference type="ChEBI" id="CHEBI:57783"/>
    </ligand>
</feature>
<dbReference type="InterPro" id="IPR013328">
    <property type="entry name" value="6PGD_dom2"/>
</dbReference>
<feature type="binding site" evidence="13">
    <location>
        <position position="256"/>
    </location>
    <ligand>
        <name>sn-glycerol 3-phosphate</name>
        <dbReference type="ChEBI" id="CHEBI:57597"/>
    </ligand>
</feature>
<keyword evidence="7 13" id="KW-0594">Phospholipid biosynthesis</keyword>
<comment type="function">
    <text evidence="13">Catalyzes the reduction of the glycolytic intermediate dihydroxyacetone phosphate (DHAP) to sn-glycerol 3-phosphate (G3P), the key precursor for phospholipid synthesis.</text>
</comment>
<proteinExistence type="inferred from homology"/>
<evidence type="ECO:0000256" key="2">
    <source>
        <dbReference type="ARBA" id="ARBA00022516"/>
    </source>
</evidence>
<comment type="pathway">
    <text evidence="13">Membrane lipid metabolism; glycerophospholipid metabolism.</text>
</comment>
<feature type="binding site" evidence="13">
    <location>
        <position position="257"/>
    </location>
    <ligand>
        <name>sn-glycerol 3-phosphate</name>
        <dbReference type="ChEBI" id="CHEBI:57597"/>
    </ligand>
</feature>
<feature type="binding site" evidence="13">
    <location>
        <position position="255"/>
    </location>
    <ligand>
        <name>sn-glycerol 3-phosphate</name>
        <dbReference type="ChEBI" id="CHEBI:57597"/>
    </ligand>
</feature>
<feature type="binding site" evidence="13">
    <location>
        <position position="11"/>
    </location>
    <ligand>
        <name>NADPH</name>
        <dbReference type="ChEBI" id="CHEBI:57783"/>
    </ligand>
</feature>
<dbReference type="NCBIfam" id="NF000942">
    <property type="entry name" value="PRK00094.1-4"/>
    <property type="match status" value="1"/>
</dbReference>
<evidence type="ECO:0000256" key="6">
    <source>
        <dbReference type="ARBA" id="ARBA00023098"/>
    </source>
</evidence>
<dbReference type="Gene3D" id="1.10.1040.10">
    <property type="entry name" value="N-(1-d-carboxylethyl)-l-norvaline Dehydrogenase, domain 2"/>
    <property type="match status" value="1"/>
</dbReference>
<evidence type="ECO:0000256" key="3">
    <source>
        <dbReference type="ARBA" id="ARBA00022857"/>
    </source>
</evidence>
<dbReference type="InterPro" id="IPR011128">
    <property type="entry name" value="G3P_DH_NAD-dep_N"/>
</dbReference>
<feature type="binding site" evidence="15">
    <location>
        <position position="106"/>
    </location>
    <ligand>
        <name>substrate</name>
    </ligand>
</feature>
<comment type="catalytic activity">
    <reaction evidence="9">
        <text>sn-glycerol 3-phosphate + NADP(+) = dihydroxyacetone phosphate + NADPH + H(+)</text>
        <dbReference type="Rhea" id="RHEA:11096"/>
        <dbReference type="ChEBI" id="CHEBI:15378"/>
        <dbReference type="ChEBI" id="CHEBI:57597"/>
        <dbReference type="ChEBI" id="CHEBI:57642"/>
        <dbReference type="ChEBI" id="CHEBI:57783"/>
        <dbReference type="ChEBI" id="CHEBI:58349"/>
        <dbReference type="EC" id="1.1.1.94"/>
    </reaction>
    <physiologicalReaction direction="right-to-left" evidence="9">
        <dbReference type="Rhea" id="RHEA:11098"/>
    </physiologicalReaction>
</comment>
<dbReference type="InterPro" id="IPR006168">
    <property type="entry name" value="G3P_DH_NAD-dep"/>
</dbReference>
<feature type="binding site" evidence="13">
    <location>
        <position position="282"/>
    </location>
    <ligand>
        <name>NADPH</name>
        <dbReference type="ChEBI" id="CHEBI:57783"/>
    </ligand>
</feature>
<evidence type="ECO:0000259" key="19">
    <source>
        <dbReference type="Pfam" id="PF07479"/>
    </source>
</evidence>
<feature type="domain" description="Glycerol-3-phosphate dehydrogenase NAD-dependent N-terminal" evidence="18">
    <location>
        <begin position="4"/>
        <end position="161"/>
    </location>
</feature>
<keyword evidence="4 13" id="KW-0560">Oxidoreductase</keyword>
<protein>
    <recommendedName>
        <fullName evidence="11 13">Glycerol-3-phosphate dehydrogenase [NAD(P)+]</fullName>
        <ecNumber evidence="10 13">1.1.1.94</ecNumber>
    </recommendedName>
    <alternativeName>
        <fullName evidence="13">NAD(P)(+)-dependent glycerol-3-phosphate dehydrogenase</fullName>
    </alternativeName>
    <alternativeName>
        <fullName evidence="12 13">NAD(P)H-dependent dihydroxyacetone-phosphate reductase</fullName>
    </alternativeName>
</protein>
<feature type="binding site" evidence="16">
    <location>
        <position position="256"/>
    </location>
    <ligand>
        <name>NAD(+)</name>
        <dbReference type="ChEBI" id="CHEBI:57540"/>
    </ligand>
</feature>
<organism evidence="20 21">
    <name type="scientific">Salipaludibacillus agaradhaerens</name>
    <name type="common">Bacillus agaradhaerens</name>
    <dbReference type="NCBI Taxonomy" id="76935"/>
    <lineage>
        <taxon>Bacteria</taxon>
        <taxon>Bacillati</taxon>
        <taxon>Bacillota</taxon>
        <taxon>Bacilli</taxon>
        <taxon>Bacillales</taxon>
        <taxon>Bacillaceae</taxon>
    </lineage>
</organism>
<dbReference type="InterPro" id="IPR008927">
    <property type="entry name" value="6-PGluconate_DH-like_C_sf"/>
</dbReference>
<feature type="binding site" evidence="13">
    <location>
        <position position="106"/>
    </location>
    <ligand>
        <name>NADPH</name>
        <dbReference type="ChEBI" id="CHEBI:57783"/>
    </ligand>
</feature>
<keyword evidence="2 13" id="KW-0444">Lipid biosynthesis</keyword>
<feature type="binding site" evidence="16">
    <location>
        <position position="141"/>
    </location>
    <ligand>
        <name>NAD(+)</name>
        <dbReference type="ChEBI" id="CHEBI:57540"/>
    </ligand>
</feature>
<dbReference type="PANTHER" id="PTHR11728:SF1">
    <property type="entry name" value="GLYCEROL-3-PHOSPHATE DEHYDROGENASE [NAD(+)] 2, CHLOROPLASTIC"/>
    <property type="match status" value="1"/>
</dbReference>
<keyword evidence="21" id="KW-1185">Reference proteome</keyword>
<evidence type="ECO:0000256" key="11">
    <source>
        <dbReference type="ARBA" id="ARBA00069372"/>
    </source>
</evidence>
<evidence type="ECO:0000256" key="10">
    <source>
        <dbReference type="ARBA" id="ARBA00066687"/>
    </source>
</evidence>
<evidence type="ECO:0000256" key="14">
    <source>
        <dbReference type="PIRSR" id="PIRSR000114-1"/>
    </source>
</evidence>
<name>A0A9Q4B1B4_SALAG</name>
<dbReference type="GO" id="GO:0047952">
    <property type="term" value="F:glycerol-3-phosphate dehydrogenase [NAD(P)+] activity"/>
    <property type="evidence" value="ECO:0007669"/>
    <property type="project" value="UniProtKB-UniRule"/>
</dbReference>
<feature type="binding site" evidence="13">
    <location>
        <position position="192"/>
    </location>
    <ligand>
        <name>sn-glycerol 3-phosphate</name>
        <dbReference type="ChEBI" id="CHEBI:57597"/>
    </ligand>
</feature>
<evidence type="ECO:0000256" key="7">
    <source>
        <dbReference type="ARBA" id="ARBA00023209"/>
    </source>
</evidence>
<evidence type="ECO:0000259" key="18">
    <source>
        <dbReference type="Pfam" id="PF01210"/>
    </source>
</evidence>
<dbReference type="AlphaFoldDB" id="A0A9Q4B1B4"/>
<dbReference type="GO" id="GO:0046167">
    <property type="term" value="P:glycerol-3-phosphate biosynthetic process"/>
    <property type="evidence" value="ECO:0007669"/>
    <property type="project" value="UniProtKB-UniRule"/>
</dbReference>
<evidence type="ECO:0000313" key="20">
    <source>
        <dbReference type="EMBL" id="MCR6096531.1"/>
    </source>
</evidence>
<dbReference type="PRINTS" id="PR00077">
    <property type="entry name" value="GPDHDRGNASE"/>
</dbReference>
<feature type="binding site" evidence="13">
    <location>
        <position position="141"/>
    </location>
    <ligand>
        <name>NADPH</name>
        <dbReference type="ChEBI" id="CHEBI:57783"/>
    </ligand>
</feature>
<dbReference type="Proteomes" id="UP001057753">
    <property type="component" value="Unassembled WGS sequence"/>
</dbReference>
<evidence type="ECO:0000256" key="15">
    <source>
        <dbReference type="PIRSR" id="PIRSR000114-2"/>
    </source>
</evidence>
<evidence type="ECO:0000256" key="5">
    <source>
        <dbReference type="ARBA" id="ARBA00023027"/>
    </source>
</evidence>
<evidence type="ECO:0000256" key="12">
    <source>
        <dbReference type="ARBA" id="ARBA00080511"/>
    </source>
</evidence>
<evidence type="ECO:0000256" key="1">
    <source>
        <dbReference type="ARBA" id="ARBA00011009"/>
    </source>
</evidence>
<accession>A0A9Q4B1B4</accession>
<feature type="active site" description="Proton acceptor" evidence="13 14">
    <location>
        <position position="192"/>
    </location>
</feature>
<dbReference type="RefSeq" id="WP_078576884.1">
    <property type="nucleotide sequence ID" value="NZ_JABXYM010000001.1"/>
</dbReference>